<gene>
    <name evidence="3" type="ORF">B0I08_103298</name>
</gene>
<proteinExistence type="predicted"/>
<dbReference type="GO" id="GO:0008168">
    <property type="term" value="F:methyltransferase activity"/>
    <property type="evidence" value="ECO:0007669"/>
    <property type="project" value="UniProtKB-KW"/>
</dbReference>
<evidence type="ECO:0000313" key="3">
    <source>
        <dbReference type="EMBL" id="PRY69092.1"/>
    </source>
</evidence>
<keyword evidence="3" id="KW-0489">Methyltransferase</keyword>
<dbReference type="EMBL" id="PVTL01000003">
    <property type="protein sequence ID" value="PRY69092.1"/>
    <property type="molecule type" value="Genomic_DNA"/>
</dbReference>
<keyword evidence="1 3" id="KW-0808">Transferase</keyword>
<dbReference type="InterPro" id="IPR029063">
    <property type="entry name" value="SAM-dependent_MTases_sf"/>
</dbReference>
<dbReference type="PANTHER" id="PTHR43861">
    <property type="entry name" value="TRANS-ACONITATE 2-METHYLTRANSFERASE-RELATED"/>
    <property type="match status" value="1"/>
</dbReference>
<feature type="domain" description="Methyltransferase" evidence="2">
    <location>
        <begin position="47"/>
        <end position="137"/>
    </location>
</feature>
<comment type="caution">
    <text evidence="3">The sequence shown here is derived from an EMBL/GenBank/DDBJ whole genome shotgun (WGS) entry which is preliminary data.</text>
</comment>
<dbReference type="CDD" id="cd02440">
    <property type="entry name" value="AdoMet_MTases"/>
    <property type="match status" value="1"/>
</dbReference>
<evidence type="ECO:0000256" key="1">
    <source>
        <dbReference type="ARBA" id="ARBA00022679"/>
    </source>
</evidence>
<dbReference type="Gene3D" id="3.40.50.150">
    <property type="entry name" value="Vaccinia Virus protein VP39"/>
    <property type="match status" value="1"/>
</dbReference>
<dbReference type="Pfam" id="PF13649">
    <property type="entry name" value="Methyltransf_25"/>
    <property type="match status" value="1"/>
</dbReference>
<dbReference type="AlphaFoldDB" id="A0A2T0VG06"/>
<dbReference type="GO" id="GO:0032259">
    <property type="term" value="P:methylation"/>
    <property type="evidence" value="ECO:0007669"/>
    <property type="project" value="UniProtKB-KW"/>
</dbReference>
<evidence type="ECO:0000313" key="4">
    <source>
        <dbReference type="Proteomes" id="UP000237983"/>
    </source>
</evidence>
<dbReference type="SUPFAM" id="SSF53335">
    <property type="entry name" value="S-adenosyl-L-methionine-dependent methyltransferases"/>
    <property type="match status" value="1"/>
</dbReference>
<dbReference type="PANTHER" id="PTHR43861:SF3">
    <property type="entry name" value="PUTATIVE (AFU_ORTHOLOGUE AFUA_2G14390)-RELATED"/>
    <property type="match status" value="1"/>
</dbReference>
<name>A0A2T0VG06_9MICO</name>
<accession>A0A2T0VG06</accession>
<organism evidence="3 4">
    <name type="scientific">Glaciihabitans tibetensis</name>
    <dbReference type="NCBI Taxonomy" id="1266600"/>
    <lineage>
        <taxon>Bacteria</taxon>
        <taxon>Bacillati</taxon>
        <taxon>Actinomycetota</taxon>
        <taxon>Actinomycetes</taxon>
        <taxon>Micrococcales</taxon>
        <taxon>Microbacteriaceae</taxon>
        <taxon>Glaciihabitans</taxon>
    </lineage>
</organism>
<keyword evidence="4" id="KW-1185">Reference proteome</keyword>
<dbReference type="InterPro" id="IPR041698">
    <property type="entry name" value="Methyltransf_25"/>
</dbReference>
<dbReference type="Proteomes" id="UP000237983">
    <property type="component" value="Unassembled WGS sequence"/>
</dbReference>
<dbReference type="RefSeq" id="WP_219905628.1">
    <property type="nucleotide sequence ID" value="NZ_PVTL01000003.1"/>
</dbReference>
<protein>
    <submittedName>
        <fullName evidence="3">Methyltransferase family protein</fullName>
    </submittedName>
</protein>
<reference evidence="3 4" key="1">
    <citation type="submission" date="2018-03" db="EMBL/GenBank/DDBJ databases">
        <title>Genomic Encyclopedia of Type Strains, Phase III (KMG-III): the genomes of soil and plant-associated and newly described type strains.</title>
        <authorList>
            <person name="Whitman W."/>
        </authorList>
    </citation>
    <scope>NUCLEOTIDE SEQUENCE [LARGE SCALE GENOMIC DNA]</scope>
    <source>
        <strain evidence="3 4">CGMCC 1.12484</strain>
    </source>
</reference>
<sequence>MTEPADLRVMWDARYAAAAGSADSVWSISPNDWVAATVGPLTPGTAVDLGCGEGRNAIWLASRGWTTTGVDFSSAGIDVARARSQRAGVDVDWQVADATTWRAPKPVDLVVIAYLHLTEPELRRAITGAVASLAPGGHLVVIGHDRTNIIDGVGGPQRADILYTPELLADAVAGLTITTCERVLRPVETADGTRNAIDAVLIART</sequence>
<evidence type="ECO:0000259" key="2">
    <source>
        <dbReference type="Pfam" id="PF13649"/>
    </source>
</evidence>